<evidence type="ECO:0000313" key="2">
    <source>
        <dbReference type="Proteomes" id="UP000663175"/>
    </source>
</evidence>
<reference evidence="1" key="1">
    <citation type="submission" date="2020-07" db="EMBL/GenBank/DDBJ databases">
        <title>Complete genome sequence of Streptomyces phage Sycamore.</title>
        <authorList>
            <person name="Zhang X.-H."/>
            <person name="Rivera M."/>
            <person name="Marquez A."/>
            <person name="Clark J.D."/>
            <person name="Hernandez I."/>
            <person name="Liu M."/>
            <person name="Burrowes B.H."/>
        </authorList>
    </citation>
    <scope>NUCLEOTIDE SEQUENCE</scope>
</reference>
<proteinExistence type="predicted"/>
<dbReference type="EMBL" id="MT701593">
    <property type="protein sequence ID" value="QPB09602.1"/>
    <property type="molecule type" value="Genomic_DNA"/>
</dbReference>
<keyword evidence="2" id="KW-1185">Reference proteome</keyword>
<gene>
    <name evidence="1" type="ORF">CPT_Sycamore_068</name>
</gene>
<accession>A0A873WKT2</accession>
<evidence type="ECO:0000313" key="1">
    <source>
        <dbReference type="EMBL" id="QPB09602.1"/>
    </source>
</evidence>
<protein>
    <submittedName>
        <fullName evidence="1">Uncharacterized protein</fullName>
    </submittedName>
</protein>
<organism evidence="1 2">
    <name type="scientific">Streptomyces phage Sycamore</name>
    <dbReference type="NCBI Taxonomy" id="2767589"/>
    <lineage>
        <taxon>Viruses</taxon>
        <taxon>Duplodnaviria</taxon>
        <taxon>Heunggongvirae</taxon>
        <taxon>Uroviricota</taxon>
        <taxon>Caudoviricetes</taxon>
        <taxon>Colingsworthviridae</taxon>
        <taxon>Sycamorevirus</taxon>
        <taxon>Sycamorevirus sycamore</taxon>
    </lineage>
</organism>
<dbReference type="Proteomes" id="UP000663175">
    <property type="component" value="Segment"/>
</dbReference>
<sequence>MPAYTPKLTNAKGTPAVTTLGQYAVSGGVVTFTAQVNAKGLVESVNAYGFGLTLPVPAVSGIRHTFNLEFDGRDADNGAWTGEALIYAGSDGSQLDRLRVTGTSNGAALQNVTFLYGNSEGAVDAEIITVTGSYVAA</sequence>
<name>A0A873WKT2_9CAUD</name>